<dbReference type="Proteomes" id="UP000199035">
    <property type="component" value="Unassembled WGS sequence"/>
</dbReference>
<dbReference type="RefSeq" id="WP_092693017.1">
    <property type="nucleotide sequence ID" value="NZ_FNPK01000053.1"/>
</dbReference>
<dbReference type="STRING" id="595670.SAMN05421643_1536"/>
<dbReference type="InterPro" id="IPR036390">
    <property type="entry name" value="WH_DNA-bd_sf"/>
</dbReference>
<keyword evidence="4" id="KW-1185">Reference proteome</keyword>
<accession>A0A1H3NMY4</accession>
<dbReference type="AlphaFoldDB" id="A0A1H3NMY4"/>
<proteinExistence type="inferred from homology"/>
<dbReference type="InterPro" id="IPR000525">
    <property type="entry name" value="Initiator_Rep_WH1"/>
</dbReference>
<evidence type="ECO:0000313" key="4">
    <source>
        <dbReference type="Proteomes" id="UP000199035"/>
    </source>
</evidence>
<comment type="similarity">
    <text evidence="1">Belongs to the initiator RepB protein family.</text>
</comment>
<evidence type="ECO:0000313" key="3">
    <source>
        <dbReference type="EMBL" id="SDY90148.1"/>
    </source>
</evidence>
<dbReference type="Pfam" id="PF01051">
    <property type="entry name" value="Rep3_N"/>
    <property type="match status" value="1"/>
</dbReference>
<dbReference type="GO" id="GO:0006270">
    <property type="term" value="P:DNA replication initiation"/>
    <property type="evidence" value="ECO:0007669"/>
    <property type="project" value="InterPro"/>
</dbReference>
<reference evidence="4" key="1">
    <citation type="submission" date="2016-10" db="EMBL/GenBank/DDBJ databases">
        <authorList>
            <person name="Varghese N."/>
            <person name="Submissions S."/>
        </authorList>
    </citation>
    <scope>NUCLEOTIDE SEQUENCE [LARGE SCALE GENOMIC DNA]</scope>
    <source>
        <strain evidence="4">ANC 5109</strain>
    </source>
</reference>
<organism evidence="3 4">
    <name type="scientific">Acinetobacter kyonggiensis</name>
    <dbReference type="NCBI Taxonomy" id="595670"/>
    <lineage>
        <taxon>Bacteria</taxon>
        <taxon>Pseudomonadati</taxon>
        <taxon>Pseudomonadota</taxon>
        <taxon>Gammaproteobacteria</taxon>
        <taxon>Moraxellales</taxon>
        <taxon>Moraxellaceae</taxon>
        <taxon>Acinetobacter</taxon>
    </lineage>
</organism>
<dbReference type="GO" id="GO:0003887">
    <property type="term" value="F:DNA-directed DNA polymerase activity"/>
    <property type="evidence" value="ECO:0007669"/>
    <property type="project" value="InterPro"/>
</dbReference>
<name>A0A1H3NMY4_9GAMM</name>
<evidence type="ECO:0000259" key="2">
    <source>
        <dbReference type="Pfam" id="PF01051"/>
    </source>
</evidence>
<dbReference type="Gene3D" id="1.10.10.10">
    <property type="entry name" value="Winged helix-like DNA-binding domain superfamily/Winged helix DNA-binding domain"/>
    <property type="match status" value="2"/>
</dbReference>
<evidence type="ECO:0000256" key="1">
    <source>
        <dbReference type="ARBA" id="ARBA00038283"/>
    </source>
</evidence>
<protein>
    <submittedName>
        <fullName evidence="3">Initiator Replication protein</fullName>
    </submittedName>
</protein>
<dbReference type="Pfam" id="PF21205">
    <property type="entry name" value="Rep3_C"/>
    <property type="match status" value="1"/>
</dbReference>
<dbReference type="SUPFAM" id="SSF46785">
    <property type="entry name" value="Winged helix' DNA-binding domain"/>
    <property type="match status" value="2"/>
</dbReference>
<feature type="domain" description="Initiator Rep protein WH1" evidence="2">
    <location>
        <begin position="21"/>
        <end position="162"/>
    </location>
</feature>
<gene>
    <name evidence="3" type="ORF">SAMN05421643_1536</name>
</gene>
<dbReference type="InterPro" id="IPR036388">
    <property type="entry name" value="WH-like_DNA-bd_sf"/>
</dbReference>
<sequence length="339" mass="39127">MKDSIVLNKSKAKNMAKNNLVVKSNQVVEASYALTTLEQRLILSVIAQIPKGQEVSDDVLYPISIETVVKLGGDANIFYTNIKEALNRLYDRSIVLRDMDESTSFRWIQQKRETKSGELSIRFSAPILPFLSNLSTEFTKYLESDIVGMTSTYAIRFYELMMQYRSTGKREISLEDIRWMFQLQNKYPVWADLKRWVIDQATKEINQYSPYKLTIETKKTGRKITSIVLSFQDKKNLKADKGKQSNKKSKNCDSGDSKQKIIEVPTNFAKQSKNANLNDLEHRVSRITSEIMRNRLSERFKQGSESGMDMIKRIKTEITSEDIAEIWELKLQEMGVVIN</sequence>
<dbReference type="EMBL" id="FNPK01000053">
    <property type="protein sequence ID" value="SDY90148.1"/>
    <property type="molecule type" value="Genomic_DNA"/>
</dbReference>